<feature type="domain" description="TonB-dependent receptor plug" evidence="13">
    <location>
        <begin position="52"/>
        <end position="156"/>
    </location>
</feature>
<evidence type="ECO:0000256" key="5">
    <source>
        <dbReference type="ARBA" id="ARBA00023077"/>
    </source>
</evidence>
<feature type="region of interest" description="Disordered" evidence="10">
    <location>
        <begin position="266"/>
        <end position="294"/>
    </location>
</feature>
<evidence type="ECO:0000256" key="10">
    <source>
        <dbReference type="SAM" id="MobiDB-lite"/>
    </source>
</evidence>
<keyword evidence="6 8" id="KW-0472">Membrane</keyword>
<sequence length="720" mass="79942">MVSQFRKKPLALLVTSFVSVSAAHADEQAQDHTHQDTEIIKVTASPLERTALESSQPITVIAGDELREQQAHTLGETLAHEPGINMTHFAGVASSPIVRGLDGPRVKILQNGLDSGDVSRGSPDHAIATETSVAEQIEIFRGPATLLYGSGAIGGVVNVVDNRIAREPVGGHRGFFNTAFNTASNSREGSLGFSADHKNTVWHFDAFKRRSDNYDVPTFTNDEGENTDQIENSFVDAQGANIGVSYLFDQGYLGVAYGRLEQQYGIPGHAHGHEDEHGYEDGHDGEHANEQHTEETGPYADMWQNRIQVQGAWNNPLAGIEKASLRYGFTDYQHQEIEDASPSTTFTNRQHELRVELTHVPIGGWLGAVGYHYLTQDQNAFGEEAYTPASTTDKHGVFWLLERDIHDLTWQLGARVDDVAINDEHYSPVSASIGFTYPVVAGMQLSANYSHAQRAPSANELLANGAHLATRTYELGLAYALHQEDEHAYHVEPRETSVQLEKSNNLDFGLHIDTDKFHMDWTVFYNRVDDYIFASYTGVNSADLEHDDHGDEAHTDDAHSDEAHNHDDGLAVVSYVQQDVKLYGYELSGYYSFNDHWQLHGFSDYVRAQTRDSGEALPRIPAQRIGTELRYLGNNWESKLGYTWHNSQTRVATNETVTDGFGLVNAQLNWFPAALSAMNASVYLKAENLTDELAFVHSSFLKDDAPMRGRNFSIGFRGEF</sequence>
<keyword evidence="7 8" id="KW-0998">Cell outer membrane</keyword>
<evidence type="ECO:0000313" key="15">
    <source>
        <dbReference type="Proteomes" id="UP000182598"/>
    </source>
</evidence>
<feature type="region of interest" description="Disordered" evidence="10">
    <location>
        <begin position="544"/>
        <end position="564"/>
    </location>
</feature>
<dbReference type="PANTHER" id="PTHR30069">
    <property type="entry name" value="TONB-DEPENDENT OUTER MEMBRANE RECEPTOR"/>
    <property type="match status" value="1"/>
</dbReference>
<evidence type="ECO:0000256" key="1">
    <source>
        <dbReference type="ARBA" id="ARBA00004571"/>
    </source>
</evidence>
<evidence type="ECO:0000256" key="4">
    <source>
        <dbReference type="ARBA" id="ARBA00022692"/>
    </source>
</evidence>
<dbReference type="Proteomes" id="UP000182598">
    <property type="component" value="Unassembled WGS sequence"/>
</dbReference>
<keyword evidence="11" id="KW-0732">Signal</keyword>
<evidence type="ECO:0000256" key="9">
    <source>
        <dbReference type="RuleBase" id="RU003357"/>
    </source>
</evidence>
<evidence type="ECO:0000313" key="14">
    <source>
        <dbReference type="EMBL" id="CUA83603.1"/>
    </source>
</evidence>
<name>A0A0K6GYN1_9GAMM</name>
<dbReference type="InterPro" id="IPR000531">
    <property type="entry name" value="Beta-barrel_TonB"/>
</dbReference>
<accession>A0A0K6GYN1</accession>
<keyword evidence="2 8" id="KW-0813">Transport</keyword>
<dbReference type="InterPro" id="IPR036942">
    <property type="entry name" value="Beta-barrel_TonB_sf"/>
</dbReference>
<evidence type="ECO:0000256" key="6">
    <source>
        <dbReference type="ARBA" id="ARBA00023136"/>
    </source>
</evidence>
<dbReference type="RefSeq" id="WP_055438351.1">
    <property type="nucleotide sequence ID" value="NZ_CYHB01000001.1"/>
</dbReference>
<evidence type="ECO:0000256" key="11">
    <source>
        <dbReference type="SAM" id="SignalP"/>
    </source>
</evidence>
<dbReference type="GO" id="GO:0015344">
    <property type="term" value="F:siderophore uptake transmembrane transporter activity"/>
    <property type="evidence" value="ECO:0007669"/>
    <property type="project" value="TreeGrafter"/>
</dbReference>
<dbReference type="Gene3D" id="2.40.170.20">
    <property type="entry name" value="TonB-dependent receptor, beta-barrel domain"/>
    <property type="match status" value="1"/>
</dbReference>
<dbReference type="PANTHER" id="PTHR30069:SF40">
    <property type="entry name" value="TONB-DEPENDENT RECEPTOR NMB0964-RELATED"/>
    <property type="match status" value="1"/>
</dbReference>
<dbReference type="GO" id="GO:0044718">
    <property type="term" value="P:siderophore transmembrane transport"/>
    <property type="evidence" value="ECO:0007669"/>
    <property type="project" value="TreeGrafter"/>
</dbReference>
<evidence type="ECO:0000256" key="7">
    <source>
        <dbReference type="ARBA" id="ARBA00023237"/>
    </source>
</evidence>
<evidence type="ECO:0000256" key="2">
    <source>
        <dbReference type="ARBA" id="ARBA00022448"/>
    </source>
</evidence>
<keyword evidence="5 9" id="KW-0798">TonB box</keyword>
<keyword evidence="4 8" id="KW-0812">Transmembrane</keyword>
<reference evidence="15" key="1">
    <citation type="submission" date="2015-08" db="EMBL/GenBank/DDBJ databases">
        <authorList>
            <person name="Varghese N."/>
        </authorList>
    </citation>
    <scope>NUCLEOTIDE SEQUENCE [LARGE SCALE GENOMIC DNA]</scope>
    <source>
        <strain evidence="15">DSM 27808</strain>
    </source>
</reference>
<dbReference type="InterPro" id="IPR039426">
    <property type="entry name" value="TonB-dep_rcpt-like"/>
</dbReference>
<dbReference type="InterPro" id="IPR037066">
    <property type="entry name" value="Plug_dom_sf"/>
</dbReference>
<feature type="domain" description="TonB-dependent receptor-like beta-barrel" evidence="12">
    <location>
        <begin position="308"/>
        <end position="689"/>
    </location>
</feature>
<keyword evidence="3 8" id="KW-1134">Transmembrane beta strand</keyword>
<organism evidence="14 15">
    <name type="scientific">Pseudidiomarina woesei</name>
    <dbReference type="NCBI Taxonomy" id="1381080"/>
    <lineage>
        <taxon>Bacteria</taxon>
        <taxon>Pseudomonadati</taxon>
        <taxon>Pseudomonadota</taxon>
        <taxon>Gammaproteobacteria</taxon>
        <taxon>Alteromonadales</taxon>
        <taxon>Idiomarinaceae</taxon>
        <taxon>Pseudidiomarina</taxon>
    </lineage>
</organism>
<comment type="similarity">
    <text evidence="8 9">Belongs to the TonB-dependent receptor family.</text>
</comment>
<dbReference type="InterPro" id="IPR012910">
    <property type="entry name" value="Plug_dom"/>
</dbReference>
<dbReference type="Gene3D" id="2.170.130.10">
    <property type="entry name" value="TonB-dependent receptor, plug domain"/>
    <property type="match status" value="1"/>
</dbReference>
<dbReference type="Pfam" id="PF00593">
    <property type="entry name" value="TonB_dep_Rec_b-barrel"/>
    <property type="match status" value="1"/>
</dbReference>
<comment type="subcellular location">
    <subcellularLocation>
        <location evidence="1 8">Cell outer membrane</location>
        <topology evidence="1 8">Multi-pass membrane protein</topology>
    </subcellularLocation>
</comment>
<evidence type="ECO:0000256" key="8">
    <source>
        <dbReference type="PROSITE-ProRule" id="PRU01360"/>
    </source>
</evidence>
<dbReference type="GO" id="GO:0009279">
    <property type="term" value="C:cell outer membrane"/>
    <property type="evidence" value="ECO:0007669"/>
    <property type="project" value="UniProtKB-SubCell"/>
</dbReference>
<dbReference type="AlphaFoldDB" id="A0A0K6GYN1"/>
<feature type="compositionally biased region" description="Basic and acidic residues" evidence="10">
    <location>
        <begin position="271"/>
        <end position="294"/>
    </location>
</feature>
<evidence type="ECO:0000259" key="12">
    <source>
        <dbReference type="Pfam" id="PF00593"/>
    </source>
</evidence>
<feature type="chain" id="PRO_5005503591" evidence="11">
    <location>
        <begin position="26"/>
        <end position="720"/>
    </location>
</feature>
<gene>
    <name evidence="14" type="ORF">Ga0061064_0693</name>
</gene>
<feature type="signal peptide" evidence="11">
    <location>
        <begin position="1"/>
        <end position="25"/>
    </location>
</feature>
<keyword evidence="14" id="KW-0675">Receptor</keyword>
<evidence type="ECO:0000259" key="13">
    <source>
        <dbReference type="Pfam" id="PF07715"/>
    </source>
</evidence>
<dbReference type="EMBL" id="CYHB01000001">
    <property type="protein sequence ID" value="CUA83603.1"/>
    <property type="molecule type" value="Genomic_DNA"/>
</dbReference>
<dbReference type="Pfam" id="PF07715">
    <property type="entry name" value="Plug"/>
    <property type="match status" value="1"/>
</dbReference>
<evidence type="ECO:0000256" key="3">
    <source>
        <dbReference type="ARBA" id="ARBA00022452"/>
    </source>
</evidence>
<dbReference type="PROSITE" id="PS52016">
    <property type="entry name" value="TONB_DEPENDENT_REC_3"/>
    <property type="match status" value="1"/>
</dbReference>
<protein>
    <submittedName>
        <fullName evidence="14">Outer membrane cobalamin receptor protein</fullName>
    </submittedName>
</protein>
<proteinExistence type="inferred from homology"/>
<dbReference type="OrthoDB" id="9795928at2"/>
<keyword evidence="15" id="KW-1185">Reference proteome</keyword>
<dbReference type="SUPFAM" id="SSF56935">
    <property type="entry name" value="Porins"/>
    <property type="match status" value="1"/>
</dbReference>